<sequence length="90" mass="10098">MSKQSVPCCAVFHLLTGSNASESVMLLHEQRASLQREISHVCTSAKMEHQRCSSFSNLRGNGRSKQNSDSRISRSTHSMGRCRTTLRTSW</sequence>
<dbReference type="EMBL" id="KN840683">
    <property type="protein sequence ID" value="KIP02324.1"/>
    <property type="molecule type" value="Genomic_DNA"/>
</dbReference>
<keyword evidence="3" id="KW-1185">Reference proteome</keyword>
<dbReference type="AlphaFoldDB" id="A0A0C3NCU0"/>
<gene>
    <name evidence="2" type="ORF">PHLGIDRAFT_298966</name>
</gene>
<accession>A0A0C3NCU0</accession>
<feature type="region of interest" description="Disordered" evidence="1">
    <location>
        <begin position="53"/>
        <end position="90"/>
    </location>
</feature>
<evidence type="ECO:0000256" key="1">
    <source>
        <dbReference type="SAM" id="MobiDB-lite"/>
    </source>
</evidence>
<name>A0A0C3NCU0_PHLG1</name>
<feature type="compositionally biased region" description="Polar residues" evidence="1">
    <location>
        <begin position="53"/>
        <end position="65"/>
    </location>
</feature>
<organism evidence="2 3">
    <name type="scientific">Phlebiopsis gigantea (strain 11061_1 CR5-6)</name>
    <name type="common">White-rot fungus</name>
    <name type="synonym">Peniophora gigantea</name>
    <dbReference type="NCBI Taxonomy" id="745531"/>
    <lineage>
        <taxon>Eukaryota</taxon>
        <taxon>Fungi</taxon>
        <taxon>Dikarya</taxon>
        <taxon>Basidiomycota</taxon>
        <taxon>Agaricomycotina</taxon>
        <taxon>Agaricomycetes</taxon>
        <taxon>Polyporales</taxon>
        <taxon>Phanerochaetaceae</taxon>
        <taxon>Phlebiopsis</taxon>
    </lineage>
</organism>
<protein>
    <submittedName>
        <fullName evidence="2">Uncharacterized protein</fullName>
    </submittedName>
</protein>
<dbReference type="HOGENOM" id="CLU_2441613_0_0_1"/>
<reference evidence="2 3" key="1">
    <citation type="journal article" date="2014" name="PLoS Genet.">
        <title>Analysis of the Phlebiopsis gigantea genome, transcriptome and secretome provides insight into its pioneer colonization strategies of wood.</title>
        <authorList>
            <person name="Hori C."/>
            <person name="Ishida T."/>
            <person name="Igarashi K."/>
            <person name="Samejima M."/>
            <person name="Suzuki H."/>
            <person name="Master E."/>
            <person name="Ferreira P."/>
            <person name="Ruiz-Duenas F.J."/>
            <person name="Held B."/>
            <person name="Canessa P."/>
            <person name="Larrondo L.F."/>
            <person name="Schmoll M."/>
            <person name="Druzhinina I.S."/>
            <person name="Kubicek C.P."/>
            <person name="Gaskell J.A."/>
            <person name="Kersten P."/>
            <person name="St John F."/>
            <person name="Glasner J."/>
            <person name="Sabat G."/>
            <person name="Splinter BonDurant S."/>
            <person name="Syed K."/>
            <person name="Yadav J."/>
            <person name="Mgbeahuruike A.C."/>
            <person name="Kovalchuk A."/>
            <person name="Asiegbu F.O."/>
            <person name="Lackner G."/>
            <person name="Hoffmeister D."/>
            <person name="Rencoret J."/>
            <person name="Gutierrez A."/>
            <person name="Sun H."/>
            <person name="Lindquist E."/>
            <person name="Barry K."/>
            <person name="Riley R."/>
            <person name="Grigoriev I.V."/>
            <person name="Henrissat B."/>
            <person name="Kues U."/>
            <person name="Berka R.M."/>
            <person name="Martinez A.T."/>
            <person name="Covert S.F."/>
            <person name="Blanchette R.A."/>
            <person name="Cullen D."/>
        </authorList>
    </citation>
    <scope>NUCLEOTIDE SEQUENCE [LARGE SCALE GENOMIC DNA]</scope>
    <source>
        <strain evidence="2 3">11061_1 CR5-6</strain>
    </source>
</reference>
<evidence type="ECO:0000313" key="2">
    <source>
        <dbReference type="EMBL" id="KIP02324.1"/>
    </source>
</evidence>
<evidence type="ECO:0000313" key="3">
    <source>
        <dbReference type="Proteomes" id="UP000053257"/>
    </source>
</evidence>
<proteinExistence type="predicted"/>
<dbReference type="Proteomes" id="UP000053257">
    <property type="component" value="Unassembled WGS sequence"/>
</dbReference>